<comment type="caution">
    <text evidence="1">The sequence shown here is derived from an EMBL/GenBank/DDBJ whole genome shotgun (WGS) entry which is preliminary data.</text>
</comment>
<evidence type="ECO:0000313" key="1">
    <source>
        <dbReference type="EMBL" id="GLQ70091.1"/>
    </source>
</evidence>
<dbReference type="Proteomes" id="UP001156672">
    <property type="component" value="Unassembled WGS sequence"/>
</dbReference>
<gene>
    <name evidence="1" type="ORF">GCM10007866_25440</name>
</gene>
<sequence>MPWFLPSLRQDIGGLVRSLWRLWIWACRGKLHRTVCWGLSRRLRRYGQAGRYLLGKEEQWGHAGAWWISAQEEQSVFLADLFPFLAGIYLKAPTIRDDEMDPAGIVLARIPVIGESARGPWIYTGVGLPGGMKNAVCQGGGRREQRKGHKKCFGIKAAHSFS</sequence>
<evidence type="ECO:0000313" key="2">
    <source>
        <dbReference type="Proteomes" id="UP001156672"/>
    </source>
</evidence>
<reference evidence="2" key="1">
    <citation type="journal article" date="2019" name="Int. J. Syst. Evol. Microbiol.">
        <title>The Global Catalogue of Microorganisms (GCM) 10K type strain sequencing project: providing services to taxonomists for standard genome sequencing and annotation.</title>
        <authorList>
            <consortium name="The Broad Institute Genomics Platform"/>
            <consortium name="The Broad Institute Genome Sequencing Center for Infectious Disease"/>
            <person name="Wu L."/>
            <person name="Ma J."/>
        </authorList>
    </citation>
    <scope>NUCLEOTIDE SEQUENCE [LARGE SCALE GENOMIC DNA]</scope>
    <source>
        <strain evidence="2">NBRC 3250</strain>
    </source>
</reference>
<proteinExistence type="predicted"/>
<organism evidence="1 2">
    <name type="scientific">Gluconobacter albidus</name>
    <dbReference type="NCBI Taxonomy" id="318683"/>
    <lineage>
        <taxon>Bacteria</taxon>
        <taxon>Pseudomonadati</taxon>
        <taxon>Pseudomonadota</taxon>
        <taxon>Alphaproteobacteria</taxon>
        <taxon>Acetobacterales</taxon>
        <taxon>Acetobacteraceae</taxon>
        <taxon>Gluconobacter</taxon>
    </lineage>
</organism>
<keyword evidence="2" id="KW-1185">Reference proteome</keyword>
<dbReference type="EMBL" id="BSNW01000049">
    <property type="protein sequence ID" value="GLQ70091.1"/>
    <property type="molecule type" value="Genomic_DNA"/>
</dbReference>
<accession>A0ABQ5X2P5</accession>
<name>A0ABQ5X2P5_9PROT</name>
<protein>
    <submittedName>
        <fullName evidence="1">Uncharacterized protein</fullName>
    </submittedName>
</protein>